<evidence type="ECO:0000256" key="3">
    <source>
        <dbReference type="PROSITE-ProRule" id="PRU00708"/>
    </source>
</evidence>
<evidence type="ECO:0000313" key="9">
    <source>
        <dbReference type="RefSeq" id="XP_020086806.1"/>
    </source>
</evidence>
<dbReference type="FunFam" id="1.25.40.10:FF:000031">
    <property type="entry name" value="Pentatricopeptide repeat-containing protein mitochondrial"/>
    <property type="match status" value="1"/>
</dbReference>
<dbReference type="FunFam" id="1.25.40.10:FF:000158">
    <property type="entry name" value="pentatricopeptide repeat-containing protein At2g33680"/>
    <property type="match status" value="1"/>
</dbReference>
<dbReference type="RefSeq" id="XP_020086808.1">
    <property type="nucleotide sequence ID" value="XM_020231219.1"/>
</dbReference>
<evidence type="ECO:0000313" key="10">
    <source>
        <dbReference type="RefSeq" id="XP_020086807.1"/>
    </source>
</evidence>
<dbReference type="PROSITE" id="PS51375">
    <property type="entry name" value="PPR"/>
    <property type="match status" value="5"/>
</dbReference>
<sequence length="738" mass="81888">MTTRASCGSHYSLFRSLLRCAARSCVAEGRSLHARLIKIGSWADVFLANSVVNMYAKCGHLSQATAAFDEMRARDVVSWNCLINSYSRQGPRAAAAASVTELFRRMRAEGGACLLPNAFTFAGVFTAAPHSPDAHADFGFQAHCVAVKTADCDDVFLGSSLLNMYCKLGLVSDARKVFDRMPHKNSVSWAAMISGYAVGKCPAEGFRLFRLIMWERPCSTNEFVVTSVLSAVSLPGFLQMGRQIHALAVKNGLSSFLSVENSLVTLYAKCESPDDALLMFDSSRDKNSITWSAMITGYAQNGNSDKALLLFSQMQSEDIRPSEFTFVGVLNACSDAMALLEGRQAHCYLLKLGFELQVYVKSALVDMYAKCSNVVEARKGFDQLLEEDVVLWTTMIAGHVQNGEHEEALTLYGRMEKEGILPNNLTIVSVLRACSGLAALEQGKQMHARALKYGFGLGAPIGSALSSMYAKCGNLDDCALVFRRMPQRDVVDWNSIISGFSQNGRGSVALDIFEEMKCNSTEPDHITFINLLCACSHMGLVERGWFYFRSMLNDYDLAPRLEHYACMVDILCRAGLLSEAKDFIESVPIDHGTCLWRIVLGACRSVRNFSIGAYAGERLIALGSKDSSAYILLSNIYAAERRWDDMERVRRIMRLRGVSKEPGCSWVELQNRVHVFVVGDQHHPYMEDINTQVRRLTKHMNDEGYRPASRYFGDDLELDMGFHKNEDIELIASANICC</sequence>
<dbReference type="Proteomes" id="UP000515123">
    <property type="component" value="Linkage group 4"/>
</dbReference>
<dbReference type="GO" id="GO:0099402">
    <property type="term" value="P:plant organ development"/>
    <property type="evidence" value="ECO:0007669"/>
    <property type="project" value="UniProtKB-ARBA"/>
</dbReference>
<evidence type="ECO:0000313" key="6">
    <source>
        <dbReference type="RefSeq" id="XP_020086803.1"/>
    </source>
</evidence>
<keyword evidence="1" id="KW-0677">Repeat</keyword>
<evidence type="ECO:0000256" key="1">
    <source>
        <dbReference type="ARBA" id="ARBA00022737"/>
    </source>
</evidence>
<dbReference type="Pfam" id="PF01535">
    <property type="entry name" value="PPR"/>
    <property type="match status" value="5"/>
</dbReference>
<feature type="repeat" description="PPR" evidence="3">
    <location>
        <begin position="388"/>
        <end position="422"/>
    </location>
</feature>
<feature type="repeat" description="PPR" evidence="3">
    <location>
        <begin position="489"/>
        <end position="523"/>
    </location>
</feature>
<proteinExistence type="predicted"/>
<name>A0A6P5ETK3_ANACO</name>
<evidence type="ECO:0000256" key="2">
    <source>
        <dbReference type="ARBA" id="ARBA00022946"/>
    </source>
</evidence>
<dbReference type="RefSeq" id="XP_020086803.1">
    <property type="nucleotide sequence ID" value="XM_020231214.1"/>
</dbReference>
<keyword evidence="4" id="KW-1185">Reference proteome</keyword>
<evidence type="ECO:0000313" key="11">
    <source>
        <dbReference type="RefSeq" id="XP_020086808.1"/>
    </source>
</evidence>
<reference evidence="5 6" key="2">
    <citation type="submission" date="2025-04" db="UniProtKB">
        <authorList>
            <consortium name="RefSeq"/>
        </authorList>
    </citation>
    <scope>IDENTIFICATION</scope>
    <source>
        <tissue evidence="5 6">Leaf</tissue>
    </source>
</reference>
<dbReference type="InterPro" id="IPR002885">
    <property type="entry name" value="PPR_rpt"/>
</dbReference>
<dbReference type="PANTHER" id="PTHR47928:SF175">
    <property type="entry name" value="OS08G0500600 PROTEIN"/>
    <property type="match status" value="1"/>
</dbReference>
<evidence type="ECO:0000313" key="8">
    <source>
        <dbReference type="RefSeq" id="XP_020086805.1"/>
    </source>
</evidence>
<dbReference type="OrthoDB" id="1879995at2759"/>
<feature type="repeat" description="PPR" evidence="3">
    <location>
        <begin position="154"/>
        <end position="188"/>
    </location>
</feature>
<dbReference type="InterPro" id="IPR011990">
    <property type="entry name" value="TPR-like_helical_dom_sf"/>
</dbReference>
<accession>A0A6P5ETK3</accession>
<dbReference type="InterPro" id="IPR050421">
    <property type="entry name" value="PPR"/>
</dbReference>
<dbReference type="FunFam" id="1.25.40.10:FF:000687">
    <property type="entry name" value="Pentatricopeptide repeat-containing protein At4g33170"/>
    <property type="match status" value="1"/>
</dbReference>
<evidence type="ECO:0000313" key="4">
    <source>
        <dbReference type="Proteomes" id="UP000515123"/>
    </source>
</evidence>
<dbReference type="AlphaFoldDB" id="A0A6P5ETK3"/>
<feature type="repeat" description="PPR" evidence="3">
    <location>
        <begin position="44"/>
        <end position="78"/>
    </location>
</feature>
<dbReference type="Gene3D" id="1.25.40.10">
    <property type="entry name" value="Tetratricopeptide repeat domain"/>
    <property type="match status" value="5"/>
</dbReference>
<reference evidence="4" key="1">
    <citation type="journal article" date="2015" name="Nat. Genet.">
        <title>The pineapple genome and the evolution of CAM photosynthesis.</title>
        <authorList>
            <person name="Ming R."/>
            <person name="VanBuren R."/>
            <person name="Wai C.M."/>
            <person name="Tang H."/>
            <person name="Schatz M.C."/>
            <person name="Bowers J.E."/>
            <person name="Lyons E."/>
            <person name="Wang M.L."/>
            <person name="Chen J."/>
            <person name="Biggers E."/>
            <person name="Zhang J."/>
            <person name="Huang L."/>
            <person name="Zhang L."/>
            <person name="Miao W."/>
            <person name="Zhang J."/>
            <person name="Ye Z."/>
            <person name="Miao C."/>
            <person name="Lin Z."/>
            <person name="Wang H."/>
            <person name="Zhou H."/>
            <person name="Yim W.C."/>
            <person name="Priest H.D."/>
            <person name="Zheng C."/>
            <person name="Woodhouse M."/>
            <person name="Edger P.P."/>
            <person name="Guyot R."/>
            <person name="Guo H.B."/>
            <person name="Guo H."/>
            <person name="Zheng G."/>
            <person name="Singh R."/>
            <person name="Sharma A."/>
            <person name="Min X."/>
            <person name="Zheng Y."/>
            <person name="Lee H."/>
            <person name="Gurtowski J."/>
            <person name="Sedlazeck F.J."/>
            <person name="Harkess A."/>
            <person name="McKain M.R."/>
            <person name="Liao Z."/>
            <person name="Fang J."/>
            <person name="Liu J."/>
            <person name="Zhang X."/>
            <person name="Zhang Q."/>
            <person name="Hu W."/>
            <person name="Qin Y."/>
            <person name="Wang K."/>
            <person name="Chen L.Y."/>
            <person name="Shirley N."/>
            <person name="Lin Y.R."/>
            <person name="Liu L.Y."/>
            <person name="Hernandez A.G."/>
            <person name="Wright C.L."/>
            <person name="Bulone V."/>
            <person name="Tuskan G.A."/>
            <person name="Heath K."/>
            <person name="Zee F."/>
            <person name="Moore P.H."/>
            <person name="Sunkar R."/>
            <person name="Leebens-Mack J.H."/>
            <person name="Mockler T."/>
            <person name="Bennetzen J.L."/>
            <person name="Freeling M."/>
            <person name="Sankoff D."/>
            <person name="Paterson A.H."/>
            <person name="Zhu X."/>
            <person name="Yang X."/>
            <person name="Smith J.A."/>
            <person name="Cushman J.C."/>
            <person name="Paull R.E."/>
            <person name="Yu Q."/>
        </authorList>
    </citation>
    <scope>NUCLEOTIDE SEQUENCE [LARGE SCALE GENOMIC DNA]</scope>
    <source>
        <strain evidence="4">cv. F153</strain>
    </source>
</reference>
<gene>
    <name evidence="5 6 7 8 9 10 11" type="primary">LOC109709147</name>
</gene>
<evidence type="ECO:0000313" key="5">
    <source>
        <dbReference type="RefSeq" id="XP_020086802.1"/>
    </source>
</evidence>
<protein>
    <submittedName>
        <fullName evidence="5 6">Pentatricopeptide repeat-containing protein At2g33680 isoform X1</fullName>
    </submittedName>
</protein>
<dbReference type="Pfam" id="PF20431">
    <property type="entry name" value="E_motif"/>
    <property type="match status" value="1"/>
</dbReference>
<dbReference type="PANTHER" id="PTHR47928">
    <property type="entry name" value="REPEAT-CONTAINING PROTEIN, PUTATIVE-RELATED"/>
    <property type="match status" value="1"/>
</dbReference>
<dbReference type="InterPro" id="IPR046848">
    <property type="entry name" value="E_motif"/>
</dbReference>
<dbReference type="RefSeq" id="XP_020086806.1">
    <property type="nucleotide sequence ID" value="XM_020231217.1"/>
</dbReference>
<dbReference type="RefSeq" id="XP_020086805.1">
    <property type="nucleotide sequence ID" value="XM_020231216.1"/>
</dbReference>
<dbReference type="RefSeq" id="XP_020086802.1">
    <property type="nucleotide sequence ID" value="XM_020231213.1"/>
</dbReference>
<evidence type="ECO:0000313" key="7">
    <source>
        <dbReference type="RefSeq" id="XP_020086804.1"/>
    </source>
</evidence>
<feature type="repeat" description="PPR" evidence="3">
    <location>
        <begin position="287"/>
        <end position="321"/>
    </location>
</feature>
<organism evidence="10">
    <name type="scientific">Ananas comosus</name>
    <name type="common">Pineapple</name>
    <name type="synonym">Ananas ananas</name>
    <dbReference type="NCBI Taxonomy" id="4615"/>
    <lineage>
        <taxon>Eukaryota</taxon>
        <taxon>Viridiplantae</taxon>
        <taxon>Streptophyta</taxon>
        <taxon>Embryophyta</taxon>
        <taxon>Tracheophyta</taxon>
        <taxon>Spermatophyta</taxon>
        <taxon>Magnoliopsida</taxon>
        <taxon>Liliopsida</taxon>
        <taxon>Poales</taxon>
        <taxon>Bromeliaceae</taxon>
        <taxon>Bromelioideae</taxon>
        <taxon>Ananas</taxon>
    </lineage>
</organism>
<keyword evidence="2" id="KW-0809">Transit peptide</keyword>
<dbReference type="RefSeq" id="XP_020086804.1">
    <property type="nucleotide sequence ID" value="XM_020231215.1"/>
</dbReference>
<dbReference type="Pfam" id="PF13041">
    <property type="entry name" value="PPR_2"/>
    <property type="match status" value="3"/>
</dbReference>
<dbReference type="NCBIfam" id="TIGR00756">
    <property type="entry name" value="PPR"/>
    <property type="match status" value="4"/>
</dbReference>
<dbReference type="GeneID" id="109709147"/>
<dbReference type="RefSeq" id="XP_020086807.1">
    <property type="nucleotide sequence ID" value="XM_020231218.1"/>
</dbReference>